<evidence type="ECO:0000313" key="3">
    <source>
        <dbReference type="Proteomes" id="UP000268857"/>
    </source>
</evidence>
<name>A0A3S0Y6G1_CHLFR</name>
<dbReference type="RefSeq" id="WP_016879665.1">
    <property type="nucleotide sequence ID" value="NZ_AJLN01000107.1"/>
</dbReference>
<feature type="transmembrane region" description="Helical" evidence="1">
    <location>
        <begin position="12"/>
        <end position="33"/>
    </location>
</feature>
<proteinExistence type="predicted"/>
<dbReference type="EMBL" id="RSCJ01000003">
    <property type="protein sequence ID" value="RUR85125.1"/>
    <property type="molecule type" value="Genomic_DNA"/>
</dbReference>
<feature type="transmembrane region" description="Helical" evidence="1">
    <location>
        <begin position="60"/>
        <end position="83"/>
    </location>
</feature>
<reference evidence="2 3" key="1">
    <citation type="journal article" date="2019" name="Genome Biol. Evol.">
        <title>Day and night: Metabolic profiles and evolutionary relationships of six axenic non-marine cyanobacteria.</title>
        <authorList>
            <person name="Will S.E."/>
            <person name="Henke P."/>
            <person name="Boedeker C."/>
            <person name="Huang S."/>
            <person name="Brinkmann H."/>
            <person name="Rohde M."/>
            <person name="Jarek M."/>
            <person name="Friedl T."/>
            <person name="Seufert S."/>
            <person name="Schumacher M."/>
            <person name="Overmann J."/>
            <person name="Neumann-Schaal M."/>
            <person name="Petersen J."/>
        </authorList>
    </citation>
    <scope>NUCLEOTIDE SEQUENCE [LARGE SCALE GENOMIC DNA]</scope>
    <source>
        <strain evidence="2 3">PCC 6912</strain>
    </source>
</reference>
<dbReference type="AlphaFoldDB" id="A0A3S0Y6G1"/>
<evidence type="ECO:0000256" key="1">
    <source>
        <dbReference type="SAM" id="Phobius"/>
    </source>
</evidence>
<gene>
    <name evidence="2" type="ORF">PCC6912_12410</name>
</gene>
<accession>A0A3S0Y6G1</accession>
<evidence type="ECO:0008006" key="4">
    <source>
        <dbReference type="Google" id="ProtNLM"/>
    </source>
</evidence>
<dbReference type="Proteomes" id="UP000268857">
    <property type="component" value="Unassembled WGS sequence"/>
</dbReference>
<keyword evidence="3" id="KW-1185">Reference proteome</keyword>
<dbReference type="OrthoDB" id="574468at2"/>
<comment type="caution">
    <text evidence="2">The sequence shown here is derived from an EMBL/GenBank/DDBJ whole genome shotgun (WGS) entry which is preliminary data.</text>
</comment>
<keyword evidence="1" id="KW-0812">Transmembrane</keyword>
<keyword evidence="1" id="KW-1133">Transmembrane helix</keyword>
<sequence>MNRTFRRYHRQIAIALSLPLFLSAITGIGYTIADEWLHQIELATFILNIHTLQIFRLQAIYPLLTGLGLLGLLITGLSMTGLFRKRPSG</sequence>
<protein>
    <recommendedName>
        <fullName evidence="4">Peptidase</fullName>
    </recommendedName>
</protein>
<keyword evidence="1" id="KW-0472">Membrane</keyword>
<organism evidence="2 3">
    <name type="scientific">Chlorogloeopsis fritschii PCC 6912</name>
    <dbReference type="NCBI Taxonomy" id="211165"/>
    <lineage>
        <taxon>Bacteria</taxon>
        <taxon>Bacillati</taxon>
        <taxon>Cyanobacteriota</taxon>
        <taxon>Cyanophyceae</taxon>
        <taxon>Nostocales</taxon>
        <taxon>Chlorogloeopsidaceae</taxon>
        <taxon>Chlorogloeopsis</taxon>
    </lineage>
</organism>
<evidence type="ECO:0000313" key="2">
    <source>
        <dbReference type="EMBL" id="RUR85125.1"/>
    </source>
</evidence>